<feature type="binding site" evidence="9">
    <location>
        <begin position="7"/>
        <end position="8"/>
    </location>
    <ligand>
        <name>ATP</name>
        <dbReference type="ChEBI" id="CHEBI:30616"/>
    </ligand>
</feature>
<dbReference type="PANTHER" id="PTHR43209:SF1">
    <property type="entry name" value="TRNA SULFURTRANSFERASE"/>
    <property type="match status" value="1"/>
</dbReference>
<dbReference type="GO" id="GO:0004810">
    <property type="term" value="F:CCA tRNA nucleotidyltransferase activity"/>
    <property type="evidence" value="ECO:0007669"/>
    <property type="project" value="InterPro"/>
</dbReference>
<dbReference type="Pfam" id="PF02568">
    <property type="entry name" value="ThiI"/>
    <property type="match status" value="1"/>
</dbReference>
<dbReference type="GO" id="GO:0009229">
    <property type="term" value="P:thiamine diphosphate biosynthetic process"/>
    <property type="evidence" value="ECO:0007669"/>
    <property type="project" value="UniProtKB-UniRule"/>
</dbReference>
<evidence type="ECO:0000256" key="5">
    <source>
        <dbReference type="ARBA" id="ARBA00022741"/>
    </source>
</evidence>
<dbReference type="HAMAP" id="MF_00021">
    <property type="entry name" value="ThiI"/>
    <property type="match status" value="1"/>
</dbReference>
<keyword evidence="2 9" id="KW-0963">Cytoplasm</keyword>
<comment type="similarity">
    <text evidence="9">Belongs to the ThiI family.</text>
</comment>
<dbReference type="InterPro" id="IPR003720">
    <property type="entry name" value="tRNA_STrfase"/>
</dbReference>
<dbReference type="GO" id="GO:0002937">
    <property type="term" value="P:tRNA 4-thiouridine biosynthesis"/>
    <property type="evidence" value="ECO:0007669"/>
    <property type="project" value="TreeGrafter"/>
</dbReference>
<keyword evidence="7" id="KW-0694">RNA-binding</keyword>
<sequence>MAKLVSLISGGIDSPVAAYLMLHQGVEIIAVHMDNRPFTDEKNLHKAMNLIRHLQHLTQRPIKTYVVPHGPNHIAFARNCERHLHCLFCRRMMYRIAERIAEKEGAVGILTGESLGQVASQTLQNLMVENLVIRIPVVRPLIGMDKVEIIDIARRIGTYEISTLPGLCCTIVPKKPATAARAGDILGEEQKLDLRVLIEKSLEGMYVLDPEAL</sequence>
<evidence type="ECO:0000256" key="7">
    <source>
        <dbReference type="ARBA" id="ARBA00022884"/>
    </source>
</evidence>
<keyword evidence="12" id="KW-1185">Reference proteome</keyword>
<feature type="binding site" evidence="9">
    <location>
        <position position="112"/>
    </location>
    <ligand>
        <name>ATP</name>
        <dbReference type="ChEBI" id="CHEBI:30616"/>
    </ligand>
</feature>
<evidence type="ECO:0000256" key="6">
    <source>
        <dbReference type="ARBA" id="ARBA00022840"/>
    </source>
</evidence>
<feature type="binding site" evidence="9">
    <location>
        <position position="90"/>
    </location>
    <ligand>
        <name>ATP</name>
        <dbReference type="ChEBI" id="CHEBI:30616"/>
    </ligand>
</feature>
<comment type="catalytic activity">
    <reaction evidence="9">
        <text>[ThiS sulfur-carrier protein]-C-terminal Gly-Gly-AMP + S-sulfanyl-L-cysteinyl-[cysteine desulfurase] + AH2 = [ThiS sulfur-carrier protein]-C-terminal-Gly-aminoethanethioate + L-cysteinyl-[cysteine desulfurase] + A + AMP + 2 H(+)</text>
        <dbReference type="Rhea" id="RHEA:43340"/>
        <dbReference type="Rhea" id="RHEA-COMP:12157"/>
        <dbReference type="Rhea" id="RHEA-COMP:12158"/>
        <dbReference type="Rhea" id="RHEA-COMP:12910"/>
        <dbReference type="Rhea" id="RHEA-COMP:19908"/>
        <dbReference type="ChEBI" id="CHEBI:13193"/>
        <dbReference type="ChEBI" id="CHEBI:15378"/>
        <dbReference type="ChEBI" id="CHEBI:17499"/>
        <dbReference type="ChEBI" id="CHEBI:29950"/>
        <dbReference type="ChEBI" id="CHEBI:61963"/>
        <dbReference type="ChEBI" id="CHEBI:90618"/>
        <dbReference type="ChEBI" id="CHEBI:232372"/>
        <dbReference type="ChEBI" id="CHEBI:456215"/>
    </reaction>
</comment>
<dbReference type="GO" id="GO:0000049">
    <property type="term" value="F:tRNA binding"/>
    <property type="evidence" value="ECO:0007669"/>
    <property type="project" value="UniProtKB-KW"/>
</dbReference>
<dbReference type="eggNOG" id="arCOG00038">
    <property type="taxonomic scope" value="Archaea"/>
</dbReference>
<dbReference type="SUPFAM" id="SSF52402">
    <property type="entry name" value="Adenine nucleotide alpha hydrolases-like"/>
    <property type="match status" value="1"/>
</dbReference>
<proteinExistence type="inferred from homology"/>
<feature type="binding site" evidence="9">
    <location>
        <position position="121"/>
    </location>
    <ligand>
        <name>ATP</name>
        <dbReference type="ChEBI" id="CHEBI:30616"/>
    </ligand>
</feature>
<dbReference type="InterPro" id="IPR014729">
    <property type="entry name" value="Rossmann-like_a/b/a_fold"/>
</dbReference>
<keyword evidence="3" id="KW-0820">tRNA-binding</keyword>
<name>A7I9U0_METB6</name>
<dbReference type="HOGENOM" id="CLU_037952_0_0_2"/>
<dbReference type="NCBIfam" id="NF006222">
    <property type="entry name" value="PRK08349.1"/>
    <property type="match status" value="1"/>
</dbReference>
<accession>A7I9U0</accession>
<evidence type="ECO:0000256" key="8">
    <source>
        <dbReference type="ARBA" id="ARBA00022977"/>
    </source>
</evidence>
<comment type="pathway">
    <text evidence="9">Cofactor biosynthesis; thiamine diphosphate biosynthesis.</text>
</comment>
<gene>
    <name evidence="9" type="primary">thiI</name>
    <name evidence="11" type="ordered locus">Mboo_1987</name>
</gene>
<comment type="subcellular location">
    <subcellularLocation>
        <location evidence="1 9">Cytoplasm</location>
    </subcellularLocation>
</comment>
<evidence type="ECO:0000259" key="10">
    <source>
        <dbReference type="Pfam" id="PF02568"/>
    </source>
</evidence>
<evidence type="ECO:0000256" key="9">
    <source>
        <dbReference type="HAMAP-Rule" id="MF_00021"/>
    </source>
</evidence>
<comment type="function">
    <text evidence="9">Catalyzes the ATP-dependent transfer of a sulfur to tRNA to produce 4-thiouridine in position 8 of tRNAs, which functions as a near-UV photosensor. Also catalyzes the transfer of sulfur to the sulfur carrier protein ThiS, forming ThiS-thiocarboxylate. This is a step in the synthesis of thiazole, in the thiamine biosynthesis pathway. The sulfur is donated as persulfide by IscS.</text>
</comment>
<dbReference type="CDD" id="cd01712">
    <property type="entry name" value="PPase_ThiI"/>
    <property type="match status" value="1"/>
</dbReference>
<keyword evidence="6 9" id="KW-0067">ATP-binding</keyword>
<feature type="domain" description="Thil AANH" evidence="10">
    <location>
        <begin position="3"/>
        <end position="194"/>
    </location>
</feature>
<dbReference type="STRING" id="456442.Mboo_1987"/>
<dbReference type="GO" id="GO:0140741">
    <property type="term" value="F:tRNA-uracil-4 sulfurtransferase activity"/>
    <property type="evidence" value="ECO:0007669"/>
    <property type="project" value="UniProtKB-EC"/>
</dbReference>
<evidence type="ECO:0000256" key="3">
    <source>
        <dbReference type="ARBA" id="ARBA00022555"/>
    </source>
</evidence>
<comment type="catalytic activity">
    <reaction evidence="9">
        <text>[ThiI sulfur-carrier protein]-S-sulfanyl-L-cysteine + a uridine in tRNA + 2 reduced [2Fe-2S]-[ferredoxin] + ATP + H(+) = [ThiI sulfur-carrier protein]-L-cysteine + a 4-thiouridine in tRNA + 2 oxidized [2Fe-2S]-[ferredoxin] + AMP + diphosphate</text>
        <dbReference type="Rhea" id="RHEA:24176"/>
        <dbReference type="Rhea" id="RHEA-COMP:10000"/>
        <dbReference type="Rhea" id="RHEA-COMP:10001"/>
        <dbReference type="Rhea" id="RHEA-COMP:13337"/>
        <dbReference type="Rhea" id="RHEA-COMP:13338"/>
        <dbReference type="Rhea" id="RHEA-COMP:13339"/>
        <dbReference type="Rhea" id="RHEA-COMP:13340"/>
        <dbReference type="ChEBI" id="CHEBI:15378"/>
        <dbReference type="ChEBI" id="CHEBI:29950"/>
        <dbReference type="ChEBI" id="CHEBI:30616"/>
        <dbReference type="ChEBI" id="CHEBI:33019"/>
        <dbReference type="ChEBI" id="CHEBI:33737"/>
        <dbReference type="ChEBI" id="CHEBI:33738"/>
        <dbReference type="ChEBI" id="CHEBI:61963"/>
        <dbReference type="ChEBI" id="CHEBI:65315"/>
        <dbReference type="ChEBI" id="CHEBI:136798"/>
        <dbReference type="ChEBI" id="CHEBI:456215"/>
        <dbReference type="EC" id="2.8.1.4"/>
    </reaction>
</comment>
<evidence type="ECO:0000256" key="4">
    <source>
        <dbReference type="ARBA" id="ARBA00022679"/>
    </source>
</evidence>
<dbReference type="Proteomes" id="UP000002408">
    <property type="component" value="Chromosome"/>
</dbReference>
<protein>
    <recommendedName>
        <fullName evidence="9">Probable tRNA sulfurtransferase</fullName>
        <ecNumber evidence="9">2.8.1.4</ecNumber>
    </recommendedName>
    <alternativeName>
        <fullName evidence="9">Sulfur carrier protein ThiS sulfurtransferase</fullName>
    </alternativeName>
    <alternativeName>
        <fullName evidence="9">Thiamine biosynthesis protein ThiI</fullName>
    </alternativeName>
    <alternativeName>
        <fullName evidence="9">tRNA 4-thiouridine synthase</fullName>
    </alternativeName>
</protein>
<dbReference type="KEGG" id="mbn:Mboo_1987"/>
<evidence type="ECO:0000313" key="12">
    <source>
        <dbReference type="Proteomes" id="UP000002408"/>
    </source>
</evidence>
<dbReference type="GO" id="GO:0009228">
    <property type="term" value="P:thiamine biosynthetic process"/>
    <property type="evidence" value="ECO:0007669"/>
    <property type="project" value="UniProtKB-KW"/>
</dbReference>
<dbReference type="EMBL" id="CP000780">
    <property type="protein sequence ID" value="ABS56501.1"/>
    <property type="molecule type" value="Genomic_DNA"/>
</dbReference>
<keyword evidence="5 9" id="KW-0547">Nucleotide-binding</keyword>
<dbReference type="InterPro" id="IPR050102">
    <property type="entry name" value="tRNA_sulfurtransferase_ThiI"/>
</dbReference>
<dbReference type="RefSeq" id="WP_012107556.1">
    <property type="nucleotide sequence ID" value="NC_009712.1"/>
</dbReference>
<dbReference type="PANTHER" id="PTHR43209">
    <property type="entry name" value="TRNA SULFURTRANSFERASE"/>
    <property type="match status" value="1"/>
</dbReference>
<dbReference type="GeneID" id="5410241"/>
<reference evidence="12" key="1">
    <citation type="journal article" date="2015" name="Microbiology">
        <title>Genome of Methanoregula boonei 6A8 reveals adaptations to oligotrophic peatland environments.</title>
        <authorList>
            <person name="Braeuer S."/>
            <person name="Cadillo-Quiroz H."/>
            <person name="Kyrpides N."/>
            <person name="Woyke T."/>
            <person name="Goodwin L."/>
            <person name="Detter C."/>
            <person name="Podell S."/>
            <person name="Yavitt J.B."/>
            <person name="Zinder S.H."/>
        </authorList>
    </citation>
    <scope>NUCLEOTIDE SEQUENCE [LARGE SCALE GENOMIC DNA]</scope>
    <source>
        <strain evidence="12">DSM 21154 / JCM 14090 / 6A8</strain>
    </source>
</reference>
<dbReference type="EC" id="2.8.1.4" evidence="9"/>
<dbReference type="GO" id="GO:0005829">
    <property type="term" value="C:cytosol"/>
    <property type="evidence" value="ECO:0007669"/>
    <property type="project" value="TreeGrafter"/>
</dbReference>
<evidence type="ECO:0000256" key="1">
    <source>
        <dbReference type="ARBA" id="ARBA00004496"/>
    </source>
</evidence>
<dbReference type="Gene3D" id="3.40.50.620">
    <property type="entry name" value="HUPs"/>
    <property type="match status" value="1"/>
</dbReference>
<dbReference type="UniPathway" id="UPA00060"/>
<comment type="caution">
    <text evidence="9">Lacks conserved residue(s) required for the propagation of feature annotation.</text>
</comment>
<dbReference type="AlphaFoldDB" id="A7I9U0"/>
<evidence type="ECO:0000256" key="2">
    <source>
        <dbReference type="ARBA" id="ARBA00022490"/>
    </source>
</evidence>
<dbReference type="FunFam" id="3.40.50.620:FF:000053">
    <property type="entry name" value="Probable tRNA sulfurtransferase"/>
    <property type="match status" value="1"/>
</dbReference>
<keyword evidence="4 9" id="KW-0808">Transferase</keyword>
<dbReference type="InterPro" id="IPR020536">
    <property type="entry name" value="ThiI_AANH"/>
</dbReference>
<dbReference type="GO" id="GO:0005524">
    <property type="term" value="F:ATP binding"/>
    <property type="evidence" value="ECO:0007669"/>
    <property type="project" value="UniProtKB-UniRule"/>
</dbReference>
<evidence type="ECO:0000313" key="11">
    <source>
        <dbReference type="EMBL" id="ABS56501.1"/>
    </source>
</evidence>
<dbReference type="OrthoDB" id="372227at2157"/>
<dbReference type="GO" id="GO:0052837">
    <property type="term" value="P:thiazole biosynthetic process"/>
    <property type="evidence" value="ECO:0007669"/>
    <property type="project" value="TreeGrafter"/>
</dbReference>
<organism evidence="11 12">
    <name type="scientific">Methanoregula boonei (strain DSM 21154 / JCM 14090 / 6A8)</name>
    <dbReference type="NCBI Taxonomy" id="456442"/>
    <lineage>
        <taxon>Archaea</taxon>
        <taxon>Methanobacteriati</taxon>
        <taxon>Methanobacteriota</taxon>
        <taxon>Stenosarchaea group</taxon>
        <taxon>Methanomicrobia</taxon>
        <taxon>Methanomicrobiales</taxon>
        <taxon>Methanoregulaceae</taxon>
        <taxon>Methanoregula</taxon>
    </lineage>
</organism>
<keyword evidence="8 9" id="KW-0784">Thiamine biosynthesis</keyword>